<dbReference type="EMBL" id="KV429131">
    <property type="protein sequence ID" value="KZT64363.1"/>
    <property type="molecule type" value="Genomic_DNA"/>
</dbReference>
<dbReference type="AlphaFoldDB" id="A0A165LFX9"/>
<feature type="region of interest" description="Disordered" evidence="1">
    <location>
        <begin position="91"/>
        <end position="110"/>
    </location>
</feature>
<proteinExistence type="predicted"/>
<feature type="region of interest" description="Disordered" evidence="1">
    <location>
        <begin position="135"/>
        <end position="158"/>
    </location>
</feature>
<evidence type="ECO:0000313" key="3">
    <source>
        <dbReference type="Proteomes" id="UP000076727"/>
    </source>
</evidence>
<organism evidence="2 3">
    <name type="scientific">Daedalea quercina L-15889</name>
    <dbReference type="NCBI Taxonomy" id="1314783"/>
    <lineage>
        <taxon>Eukaryota</taxon>
        <taxon>Fungi</taxon>
        <taxon>Dikarya</taxon>
        <taxon>Basidiomycota</taxon>
        <taxon>Agaricomycotina</taxon>
        <taxon>Agaricomycetes</taxon>
        <taxon>Polyporales</taxon>
        <taxon>Fomitopsis</taxon>
    </lineage>
</organism>
<evidence type="ECO:0000256" key="1">
    <source>
        <dbReference type="SAM" id="MobiDB-lite"/>
    </source>
</evidence>
<sequence>MKESLLCSSAWWETCGSANQLVRVSDPRSSRCGTEVLAESAERPASDHIPFYKLQQSYVALSGEHDECNYRSHHRPGCNVPSQATISVFRSSRDPRPHDASTAYSPRGGTLEGHRSLAVIILRCEHTHEAVEGHHMRATRPQDSSHPGQPVSVKPHIPMSPACGCPRRSFTHRGARSLVPSF</sequence>
<evidence type="ECO:0000313" key="2">
    <source>
        <dbReference type="EMBL" id="KZT64363.1"/>
    </source>
</evidence>
<reference evidence="2 3" key="1">
    <citation type="journal article" date="2016" name="Mol. Biol. Evol.">
        <title>Comparative Genomics of Early-Diverging Mushroom-Forming Fungi Provides Insights into the Origins of Lignocellulose Decay Capabilities.</title>
        <authorList>
            <person name="Nagy L.G."/>
            <person name="Riley R."/>
            <person name="Tritt A."/>
            <person name="Adam C."/>
            <person name="Daum C."/>
            <person name="Floudas D."/>
            <person name="Sun H."/>
            <person name="Yadav J.S."/>
            <person name="Pangilinan J."/>
            <person name="Larsson K.H."/>
            <person name="Matsuura K."/>
            <person name="Barry K."/>
            <person name="Labutti K."/>
            <person name="Kuo R."/>
            <person name="Ohm R.A."/>
            <person name="Bhattacharya S.S."/>
            <person name="Shirouzu T."/>
            <person name="Yoshinaga Y."/>
            <person name="Martin F.M."/>
            <person name="Grigoriev I.V."/>
            <person name="Hibbett D.S."/>
        </authorList>
    </citation>
    <scope>NUCLEOTIDE SEQUENCE [LARGE SCALE GENOMIC DNA]</scope>
    <source>
        <strain evidence="2 3">L-15889</strain>
    </source>
</reference>
<protein>
    <submittedName>
        <fullName evidence="2">Uncharacterized protein</fullName>
    </submittedName>
</protein>
<dbReference type="Proteomes" id="UP000076727">
    <property type="component" value="Unassembled WGS sequence"/>
</dbReference>
<gene>
    <name evidence="2" type="ORF">DAEQUDRAFT_38215</name>
</gene>
<keyword evidence="3" id="KW-1185">Reference proteome</keyword>
<accession>A0A165LFX9</accession>
<name>A0A165LFX9_9APHY</name>